<dbReference type="InterPro" id="IPR028989">
    <property type="entry name" value="RimP_N"/>
</dbReference>
<gene>
    <name evidence="3" type="primary">rimP</name>
    <name evidence="6" type="ORF">AWW66_31810</name>
</gene>
<dbReference type="GO" id="GO:0006412">
    <property type="term" value="P:translation"/>
    <property type="evidence" value="ECO:0007669"/>
    <property type="project" value="TreeGrafter"/>
</dbReference>
<organism evidence="6 7">
    <name type="scientific">Micromonospora rosaria</name>
    <dbReference type="NCBI Taxonomy" id="47874"/>
    <lineage>
        <taxon>Bacteria</taxon>
        <taxon>Bacillati</taxon>
        <taxon>Actinomycetota</taxon>
        <taxon>Actinomycetes</taxon>
        <taxon>Micromonosporales</taxon>
        <taxon>Micromonosporaceae</taxon>
        <taxon>Micromonospora</taxon>
    </lineage>
</organism>
<feature type="compositionally biased region" description="Low complexity" evidence="4">
    <location>
        <begin position="1"/>
        <end position="13"/>
    </location>
</feature>
<dbReference type="GO" id="GO:0005829">
    <property type="term" value="C:cytosol"/>
    <property type="evidence" value="ECO:0007669"/>
    <property type="project" value="TreeGrafter"/>
</dbReference>
<dbReference type="OrthoDB" id="9805006at2"/>
<dbReference type="EMBL" id="LRQV01000264">
    <property type="protein sequence ID" value="KXK58099.1"/>
    <property type="molecule type" value="Genomic_DNA"/>
</dbReference>
<comment type="caution">
    <text evidence="6">The sequence shown here is derived from an EMBL/GenBank/DDBJ whole genome shotgun (WGS) entry which is preliminary data.</text>
</comment>
<dbReference type="GO" id="GO:0000028">
    <property type="term" value="P:ribosomal small subunit assembly"/>
    <property type="evidence" value="ECO:0007669"/>
    <property type="project" value="TreeGrafter"/>
</dbReference>
<dbReference type="RefSeq" id="WP_067374436.1">
    <property type="nucleotide sequence ID" value="NZ_JBIUBN010000017.1"/>
</dbReference>
<comment type="function">
    <text evidence="3">Required for maturation of 30S ribosomal subunits.</text>
</comment>
<evidence type="ECO:0000313" key="6">
    <source>
        <dbReference type="EMBL" id="KXK58099.1"/>
    </source>
</evidence>
<dbReference type="AlphaFoldDB" id="A0A136PI72"/>
<evidence type="ECO:0000259" key="5">
    <source>
        <dbReference type="Pfam" id="PF02576"/>
    </source>
</evidence>
<dbReference type="CDD" id="cd01734">
    <property type="entry name" value="YlxS_C"/>
    <property type="match status" value="1"/>
</dbReference>
<accession>A0A136PI72</accession>
<dbReference type="Pfam" id="PF02576">
    <property type="entry name" value="RimP_N"/>
    <property type="match status" value="1"/>
</dbReference>
<dbReference type="InterPro" id="IPR003728">
    <property type="entry name" value="Ribosome_maturation_RimP"/>
</dbReference>
<feature type="domain" description="Ribosome maturation factor RimP N-terminal" evidence="5">
    <location>
        <begin position="36"/>
        <end position="112"/>
    </location>
</feature>
<feature type="region of interest" description="Disordered" evidence="4">
    <location>
        <begin position="1"/>
        <end position="30"/>
    </location>
</feature>
<evidence type="ECO:0000256" key="3">
    <source>
        <dbReference type="HAMAP-Rule" id="MF_01077"/>
    </source>
</evidence>
<feature type="compositionally biased region" description="Acidic residues" evidence="4">
    <location>
        <begin position="197"/>
        <end position="214"/>
    </location>
</feature>
<keyword evidence="7" id="KW-1185">Reference proteome</keyword>
<comment type="subcellular location">
    <subcellularLocation>
        <location evidence="3">Cytoplasm</location>
    </subcellularLocation>
</comment>
<proteinExistence type="inferred from homology"/>
<evidence type="ECO:0000313" key="7">
    <source>
        <dbReference type="Proteomes" id="UP000070620"/>
    </source>
</evidence>
<dbReference type="HAMAP" id="MF_01077">
    <property type="entry name" value="RimP"/>
    <property type="match status" value="1"/>
</dbReference>
<dbReference type="Proteomes" id="UP000070620">
    <property type="component" value="Unassembled WGS sequence"/>
</dbReference>
<evidence type="ECO:0000256" key="1">
    <source>
        <dbReference type="ARBA" id="ARBA00022490"/>
    </source>
</evidence>
<dbReference type="Gene3D" id="3.30.300.70">
    <property type="entry name" value="RimP-like superfamily, N-terminal"/>
    <property type="match status" value="1"/>
</dbReference>
<name>A0A136PI72_9ACTN</name>
<feature type="region of interest" description="Disordered" evidence="4">
    <location>
        <begin position="192"/>
        <end position="214"/>
    </location>
</feature>
<keyword evidence="1 3" id="KW-0963">Cytoplasm</keyword>
<protein>
    <recommendedName>
        <fullName evidence="3">Ribosome maturation factor RimP</fullName>
    </recommendedName>
</protein>
<dbReference type="SUPFAM" id="SSF75420">
    <property type="entry name" value="YhbC-like, N-terminal domain"/>
    <property type="match status" value="1"/>
</dbReference>
<reference evidence="6 7" key="1">
    <citation type="submission" date="2016-01" db="EMBL/GenBank/DDBJ databases">
        <title>Whole genome sequence and analysis of Micromonospora rosaria DSM 803, which can produce antibacterial substance rosamicin.</title>
        <authorList>
            <person name="Yang H."/>
            <person name="He X."/>
            <person name="Zhu D."/>
        </authorList>
    </citation>
    <scope>NUCLEOTIDE SEQUENCE [LARGE SCALE GENOMIC DNA]</scope>
    <source>
        <strain evidence="6 7">DSM 803</strain>
    </source>
</reference>
<evidence type="ECO:0000256" key="2">
    <source>
        <dbReference type="ARBA" id="ARBA00022517"/>
    </source>
</evidence>
<sequence length="214" mass="23068">MTQRGRATRPTGRPRGGEAPRGGDATARRNRLRTVIEPVVAGAGYDLEDLSVSRAGRRHVVRVIVDADGGISLDAVAEVSRAVSAALDDAEAAGGDIVAGEYQLEVSSPGVDRPLTLPRHWRRNVGRLVKVTVRSVAAVPGQRAEQPAGDRQVSGRVVEADDERVVLETDAGRAEYGHAELGPGRVQVEFSRLDEIHEPDEIDDDEDDVEDEER</sequence>
<comment type="similarity">
    <text evidence="3">Belongs to the RimP family.</text>
</comment>
<dbReference type="PANTHER" id="PTHR33867">
    <property type="entry name" value="RIBOSOME MATURATION FACTOR RIMP"/>
    <property type="match status" value="1"/>
</dbReference>
<dbReference type="InterPro" id="IPR035956">
    <property type="entry name" value="RimP_N_sf"/>
</dbReference>
<dbReference type="NCBIfam" id="NF000930">
    <property type="entry name" value="PRK00092.2-2"/>
    <property type="match status" value="1"/>
</dbReference>
<dbReference type="PANTHER" id="PTHR33867:SF1">
    <property type="entry name" value="RIBOSOME MATURATION FACTOR RIMP"/>
    <property type="match status" value="1"/>
</dbReference>
<evidence type="ECO:0000256" key="4">
    <source>
        <dbReference type="SAM" id="MobiDB-lite"/>
    </source>
</evidence>
<dbReference type="InterPro" id="IPR028998">
    <property type="entry name" value="RimP_C"/>
</dbReference>
<keyword evidence="2 3" id="KW-0690">Ribosome biogenesis</keyword>